<accession>A0A6A6AS33</accession>
<evidence type="ECO:0000256" key="1">
    <source>
        <dbReference type="SAM" id="SignalP"/>
    </source>
</evidence>
<dbReference type="GeneID" id="54413900"/>
<dbReference type="Proteomes" id="UP000799771">
    <property type="component" value="Unassembled WGS sequence"/>
</dbReference>
<evidence type="ECO:0000313" key="2">
    <source>
        <dbReference type="EMBL" id="KAF2134749.1"/>
    </source>
</evidence>
<reference evidence="2" key="1">
    <citation type="journal article" date="2020" name="Stud. Mycol.">
        <title>101 Dothideomycetes genomes: a test case for predicting lifestyles and emergence of pathogens.</title>
        <authorList>
            <person name="Haridas S."/>
            <person name="Albert R."/>
            <person name="Binder M."/>
            <person name="Bloem J."/>
            <person name="Labutti K."/>
            <person name="Salamov A."/>
            <person name="Andreopoulos B."/>
            <person name="Baker S."/>
            <person name="Barry K."/>
            <person name="Bills G."/>
            <person name="Bluhm B."/>
            <person name="Cannon C."/>
            <person name="Castanera R."/>
            <person name="Culley D."/>
            <person name="Daum C."/>
            <person name="Ezra D."/>
            <person name="Gonzalez J."/>
            <person name="Henrissat B."/>
            <person name="Kuo A."/>
            <person name="Liang C."/>
            <person name="Lipzen A."/>
            <person name="Lutzoni F."/>
            <person name="Magnuson J."/>
            <person name="Mondo S."/>
            <person name="Nolan M."/>
            <person name="Ohm R."/>
            <person name="Pangilinan J."/>
            <person name="Park H.-J."/>
            <person name="Ramirez L."/>
            <person name="Alfaro M."/>
            <person name="Sun H."/>
            <person name="Tritt A."/>
            <person name="Yoshinaga Y."/>
            <person name="Zwiers L.-H."/>
            <person name="Turgeon B."/>
            <person name="Goodwin S."/>
            <person name="Spatafora J."/>
            <person name="Crous P."/>
            <person name="Grigoriev I."/>
        </authorList>
    </citation>
    <scope>NUCLEOTIDE SEQUENCE</scope>
    <source>
        <strain evidence="2">CBS 119687</strain>
    </source>
</reference>
<organism evidence="2 3">
    <name type="scientific">Dothidotthia symphoricarpi CBS 119687</name>
    <dbReference type="NCBI Taxonomy" id="1392245"/>
    <lineage>
        <taxon>Eukaryota</taxon>
        <taxon>Fungi</taxon>
        <taxon>Dikarya</taxon>
        <taxon>Ascomycota</taxon>
        <taxon>Pezizomycotina</taxon>
        <taxon>Dothideomycetes</taxon>
        <taxon>Pleosporomycetidae</taxon>
        <taxon>Pleosporales</taxon>
        <taxon>Dothidotthiaceae</taxon>
        <taxon>Dothidotthia</taxon>
    </lineage>
</organism>
<evidence type="ECO:0008006" key="4">
    <source>
        <dbReference type="Google" id="ProtNLM"/>
    </source>
</evidence>
<dbReference type="AlphaFoldDB" id="A0A6A6AS33"/>
<dbReference type="EMBL" id="ML977497">
    <property type="protein sequence ID" value="KAF2134749.1"/>
    <property type="molecule type" value="Genomic_DNA"/>
</dbReference>
<dbReference type="RefSeq" id="XP_033529136.1">
    <property type="nucleotide sequence ID" value="XM_033673468.1"/>
</dbReference>
<keyword evidence="1" id="KW-0732">Signal</keyword>
<feature type="chain" id="PRO_5025453381" description="Secreted protein" evidence="1">
    <location>
        <begin position="17"/>
        <end position="90"/>
    </location>
</feature>
<protein>
    <recommendedName>
        <fullName evidence="4">Secreted protein</fullName>
    </recommendedName>
</protein>
<proteinExistence type="predicted"/>
<name>A0A6A6AS33_9PLEO</name>
<feature type="signal peptide" evidence="1">
    <location>
        <begin position="1"/>
        <end position="16"/>
    </location>
</feature>
<keyword evidence="3" id="KW-1185">Reference proteome</keyword>
<sequence>MLGNLFLLLIYAISTAVRIGTCFDLNATRLPKALLNNTMCFYSRFSSIVCLLPQPQLSNLHNNTRGVLSNVFPIAASENSNSDECLTSHS</sequence>
<evidence type="ECO:0000313" key="3">
    <source>
        <dbReference type="Proteomes" id="UP000799771"/>
    </source>
</evidence>
<gene>
    <name evidence="2" type="ORF">P153DRAFT_8928</name>
</gene>